<dbReference type="InterPro" id="IPR045524">
    <property type="entry name" value="DUF6473"/>
</dbReference>
<dbReference type="EMBL" id="QETF01000001">
    <property type="protein sequence ID" value="PWG18532.1"/>
    <property type="molecule type" value="Genomic_DNA"/>
</dbReference>
<evidence type="ECO:0000313" key="4">
    <source>
        <dbReference type="Proteomes" id="UP000245293"/>
    </source>
</evidence>
<comment type="caution">
    <text evidence="3">The sequence shown here is derived from an EMBL/GenBank/DDBJ whole genome shotgun (WGS) entry which is preliminary data.</text>
</comment>
<proteinExistence type="predicted"/>
<accession>A0A2V1PCA2</accession>
<organism evidence="3 4">
    <name type="scientific">Salibaculum griseiflavum</name>
    <dbReference type="NCBI Taxonomy" id="1914409"/>
    <lineage>
        <taxon>Bacteria</taxon>
        <taxon>Pseudomonadati</taxon>
        <taxon>Pseudomonadota</taxon>
        <taxon>Alphaproteobacteria</taxon>
        <taxon>Rhodobacterales</taxon>
        <taxon>Roseobacteraceae</taxon>
        <taxon>Salibaculum</taxon>
    </lineage>
</organism>
<evidence type="ECO:0000256" key="1">
    <source>
        <dbReference type="SAM" id="MobiDB-lite"/>
    </source>
</evidence>
<sequence>MRNARLTTCNYGLSRVAFRGPRRPTDGAYVACIGSSETFARNVTQPFPNLLEDRTGTVCINLGQQMAGPDLFLQDDAVRALIHDASAMVLQVMGAANLSNRFYKVHPRRNDRFIAPKPALRQLYPDVDFTGVAFTGHLLTKLVEKDPVRFSQVRAVLQRSWVRRMRQLVGLAKGPVHLLWFAPRDPRSPAVDGHDPNLVTPKMLGALEEAGAKLTTVIYEGCPGALPQSPDADDHRRVASALSKAMGRGLK</sequence>
<feature type="region of interest" description="Disordered" evidence="1">
    <location>
        <begin position="228"/>
        <end position="251"/>
    </location>
</feature>
<feature type="domain" description="DUF6473" evidence="2">
    <location>
        <begin position="5"/>
        <end position="218"/>
    </location>
</feature>
<dbReference type="Pfam" id="PF20078">
    <property type="entry name" value="DUF6473"/>
    <property type="match status" value="1"/>
</dbReference>
<dbReference type="Proteomes" id="UP000245293">
    <property type="component" value="Unassembled WGS sequence"/>
</dbReference>
<name>A0A2V1PCA2_9RHOB</name>
<protein>
    <recommendedName>
        <fullName evidence="2">DUF6473 domain-containing protein</fullName>
    </recommendedName>
</protein>
<gene>
    <name evidence="3" type="ORF">DFK10_01015</name>
</gene>
<keyword evidence="4" id="KW-1185">Reference proteome</keyword>
<dbReference type="AlphaFoldDB" id="A0A2V1PCA2"/>
<evidence type="ECO:0000259" key="2">
    <source>
        <dbReference type="Pfam" id="PF20078"/>
    </source>
</evidence>
<evidence type="ECO:0000313" key="3">
    <source>
        <dbReference type="EMBL" id="PWG18532.1"/>
    </source>
</evidence>
<reference evidence="4" key="1">
    <citation type="submission" date="2018-05" db="EMBL/GenBank/DDBJ databases">
        <authorList>
            <person name="Du Z."/>
            <person name="Wang X."/>
        </authorList>
    </citation>
    <scope>NUCLEOTIDE SEQUENCE [LARGE SCALE GENOMIC DNA]</scope>
    <source>
        <strain evidence="4">WDS4C29</strain>
    </source>
</reference>